<reference evidence="2" key="1">
    <citation type="journal article" date="2019" name="Plant Biotechnol. J.">
        <title>Genome sequencing of the Australian wild diploid species Gossypium australe highlights disease resistance and delayed gland morphogenesis.</title>
        <authorList>
            <person name="Cai Y."/>
            <person name="Cai X."/>
            <person name="Wang Q."/>
            <person name="Wang P."/>
            <person name="Zhang Y."/>
            <person name="Cai C."/>
            <person name="Xu Y."/>
            <person name="Wang K."/>
            <person name="Zhou Z."/>
            <person name="Wang C."/>
            <person name="Geng S."/>
            <person name="Li B."/>
            <person name="Dong Q."/>
            <person name="Hou Y."/>
            <person name="Wang H."/>
            <person name="Ai P."/>
            <person name="Liu Z."/>
            <person name="Yi F."/>
            <person name="Sun M."/>
            <person name="An G."/>
            <person name="Cheng J."/>
            <person name="Zhang Y."/>
            <person name="Shi Q."/>
            <person name="Xie Y."/>
            <person name="Shi X."/>
            <person name="Chang Y."/>
            <person name="Huang F."/>
            <person name="Chen Y."/>
            <person name="Hong S."/>
            <person name="Mi L."/>
            <person name="Sun Q."/>
            <person name="Zhang L."/>
            <person name="Zhou B."/>
            <person name="Peng R."/>
            <person name="Zhang X."/>
            <person name="Liu F."/>
        </authorList>
    </citation>
    <scope>NUCLEOTIDE SEQUENCE [LARGE SCALE GENOMIC DNA]</scope>
    <source>
        <strain evidence="2">cv. PA1801</strain>
    </source>
</reference>
<dbReference type="EMBL" id="SMMG02000007">
    <property type="protein sequence ID" value="KAA3465443.1"/>
    <property type="molecule type" value="Genomic_DNA"/>
</dbReference>
<gene>
    <name evidence="1" type="ORF">EPI10_000604</name>
</gene>
<keyword evidence="2" id="KW-1185">Reference proteome</keyword>
<proteinExistence type="predicted"/>
<organism evidence="1 2">
    <name type="scientific">Gossypium australe</name>
    <dbReference type="NCBI Taxonomy" id="47621"/>
    <lineage>
        <taxon>Eukaryota</taxon>
        <taxon>Viridiplantae</taxon>
        <taxon>Streptophyta</taxon>
        <taxon>Embryophyta</taxon>
        <taxon>Tracheophyta</taxon>
        <taxon>Spermatophyta</taxon>
        <taxon>Magnoliopsida</taxon>
        <taxon>eudicotyledons</taxon>
        <taxon>Gunneridae</taxon>
        <taxon>Pentapetalae</taxon>
        <taxon>rosids</taxon>
        <taxon>malvids</taxon>
        <taxon>Malvales</taxon>
        <taxon>Malvaceae</taxon>
        <taxon>Malvoideae</taxon>
        <taxon>Gossypium</taxon>
    </lineage>
</organism>
<sequence length="60" mass="7219">MILFVRQIYMREVFLDAIEFKKVLDKIQYSIFTKPNICYSVNKLSQFIHNPSKSHLRVVK</sequence>
<name>A0A5B6V8S5_9ROSI</name>
<comment type="caution">
    <text evidence="1">The sequence shown here is derived from an EMBL/GenBank/DDBJ whole genome shotgun (WGS) entry which is preliminary data.</text>
</comment>
<dbReference type="AlphaFoldDB" id="A0A5B6V8S5"/>
<accession>A0A5B6V8S5</accession>
<dbReference type="Proteomes" id="UP000325315">
    <property type="component" value="Unassembled WGS sequence"/>
</dbReference>
<dbReference type="OrthoDB" id="1422271at2759"/>
<evidence type="ECO:0000313" key="2">
    <source>
        <dbReference type="Proteomes" id="UP000325315"/>
    </source>
</evidence>
<protein>
    <submittedName>
        <fullName evidence="1">Retrovirus-related pol polyprotein from transposon tnt 1-94</fullName>
    </submittedName>
</protein>
<evidence type="ECO:0000313" key="1">
    <source>
        <dbReference type="EMBL" id="KAA3465443.1"/>
    </source>
</evidence>